<proteinExistence type="predicted"/>
<organism evidence="1">
    <name type="scientific">Cryptomonas curvata</name>
    <dbReference type="NCBI Taxonomy" id="233186"/>
    <lineage>
        <taxon>Eukaryota</taxon>
        <taxon>Cryptophyceae</taxon>
        <taxon>Cryptomonadales</taxon>
        <taxon>Cryptomonadaceae</taxon>
        <taxon>Cryptomonas</taxon>
    </lineage>
</organism>
<dbReference type="EMBL" id="HBEZ01024940">
    <property type="protein sequence ID" value="CAD8636075.1"/>
    <property type="molecule type" value="Transcribed_RNA"/>
</dbReference>
<evidence type="ECO:0000313" key="1">
    <source>
        <dbReference type="EMBL" id="CAD8636075.1"/>
    </source>
</evidence>
<gene>
    <name evidence="1" type="ORF">CCUR1050_LOCUS13756</name>
</gene>
<dbReference type="AlphaFoldDB" id="A0A7S0MAN1"/>
<name>A0A7S0MAN1_9CRYP</name>
<accession>A0A7S0MAN1</accession>
<protein>
    <submittedName>
        <fullName evidence="1">Uncharacterized protein</fullName>
    </submittedName>
</protein>
<reference evidence="1" key="1">
    <citation type="submission" date="2021-01" db="EMBL/GenBank/DDBJ databases">
        <authorList>
            <person name="Corre E."/>
            <person name="Pelletier E."/>
            <person name="Niang G."/>
            <person name="Scheremetjew M."/>
            <person name="Finn R."/>
            <person name="Kale V."/>
            <person name="Holt S."/>
            <person name="Cochrane G."/>
            <person name="Meng A."/>
            <person name="Brown T."/>
            <person name="Cohen L."/>
        </authorList>
    </citation>
    <scope>NUCLEOTIDE SEQUENCE</scope>
    <source>
        <strain evidence="1">CCAP979/52</strain>
    </source>
</reference>
<sequence>MSDPAFFPSEGVAVEENERRPDKVGLDIIDRSSMVKAFGLGKRANCILEYLLKHCSTFKEKRGREVRFEYAARVLCVYQKDIIQPLTISDLVNLGSAVQMFMGLIGCDEVKGNEGKENIKWKPLAVHNQLQENLDTYRTKNGDASGNSQRTCANYDDLPKILQATAILQSDLYPKPIPGHEWKVKPTPTGAKRNELMSKIQQMHQEYENIMQRFICEALWGMRANEEMADKDAGKDGTLSRQSSLLDELLDGMVQSAASKYASEAGQKLVRILDARSVRASHQRRYTDAAVTCGSPLEPTVTTVPRGWLNSGKAVARKRMHPSTLVDNHSDATLASLRRLDGAVSGGGFAAARGLPVPPTREASLTVGPSEALRQALKGASKDDAWRQCHLGPQNMDAQATGWGLGETLGLKSSYQDALRQLRPAGSDAGGLAVRNAGKKMETRTCRYQESPAEQKVVPKLELWSHPIGLGAVVSLCSGARRGDAQPQGSEG</sequence>